<dbReference type="InterPro" id="IPR002656">
    <property type="entry name" value="Acyl_transf_3_dom"/>
</dbReference>
<comment type="caution">
    <text evidence="4">The sequence shown here is derived from an EMBL/GenBank/DDBJ whole genome shotgun (WGS) entry which is preliminary data.</text>
</comment>
<feature type="transmembrane region" description="Helical" evidence="2">
    <location>
        <begin position="238"/>
        <end position="257"/>
    </location>
</feature>
<dbReference type="Proteomes" id="UP000540685">
    <property type="component" value="Unassembled WGS sequence"/>
</dbReference>
<feature type="domain" description="Acyltransferase 3" evidence="3">
    <location>
        <begin position="19"/>
        <end position="314"/>
    </location>
</feature>
<dbReference type="AlphaFoldDB" id="A0A7W9IHD6"/>
<gene>
    <name evidence="4" type="ORF">F4562_003151</name>
</gene>
<feature type="region of interest" description="Disordered" evidence="1">
    <location>
        <begin position="344"/>
        <end position="399"/>
    </location>
</feature>
<dbReference type="PANTHER" id="PTHR37312">
    <property type="entry name" value="MEMBRANE-BOUND ACYLTRANSFERASE YKRP-RELATED"/>
    <property type="match status" value="1"/>
</dbReference>
<feature type="transmembrane region" description="Helical" evidence="2">
    <location>
        <begin position="264"/>
        <end position="285"/>
    </location>
</feature>
<keyword evidence="4" id="KW-0808">Transferase</keyword>
<keyword evidence="5" id="KW-1185">Reference proteome</keyword>
<feature type="transmembrane region" description="Helical" evidence="2">
    <location>
        <begin position="83"/>
        <end position="105"/>
    </location>
</feature>
<sequence length="399" mass="43456">MSVTTPPRVAPTPAGGRDPFFDNAKFLAMVLVVSGHLVEDLRDVAVAHAAYFFVYTFHMPLFIVLSGYLSRNFTFSSGKARKLISTLAVPYVIFELLYALPRLVLYGKLDISLLDPYYLTWFLMSLFLWRLSTPVWQQLRWPLAVAVGLSLLSGMSRLPDELSMNRTLGLLPFYVLGLMLRPEHFAWLRRRRVRAAGAFTLVAGAVVALAVHTQVKTEWIRWRHANDVIGVDDLTGSLIRLGMLAAGALLVAAFLAVTPSRRTWYSGLGAATMYAYLLHGLMVKVAERFYGDWAETVPGVAAVALFGVVLAALLCTGPVRRVTRWAVEPEMSWAFTRIRRPVRSGGGVAPARSGPVDVSDGAALGRTGPVPHAGDGVAPARAGRADVGDGAVPGRGRQV</sequence>
<feature type="transmembrane region" description="Helical" evidence="2">
    <location>
        <begin position="49"/>
        <end position="71"/>
    </location>
</feature>
<evidence type="ECO:0000259" key="3">
    <source>
        <dbReference type="Pfam" id="PF01757"/>
    </source>
</evidence>
<evidence type="ECO:0000313" key="5">
    <source>
        <dbReference type="Proteomes" id="UP000540685"/>
    </source>
</evidence>
<feature type="transmembrane region" description="Helical" evidence="2">
    <location>
        <begin position="193"/>
        <end position="212"/>
    </location>
</feature>
<dbReference type="EMBL" id="JACHMP010000001">
    <property type="protein sequence ID" value="MBB5820089.1"/>
    <property type="molecule type" value="Genomic_DNA"/>
</dbReference>
<dbReference type="RefSeq" id="WP_184537342.1">
    <property type="nucleotide sequence ID" value="NZ_JACHMP010000001.1"/>
</dbReference>
<evidence type="ECO:0000256" key="2">
    <source>
        <dbReference type="SAM" id="Phobius"/>
    </source>
</evidence>
<dbReference type="Pfam" id="PF01757">
    <property type="entry name" value="Acyl_transf_3"/>
    <property type="match status" value="1"/>
</dbReference>
<feature type="transmembrane region" description="Helical" evidence="2">
    <location>
        <begin position="297"/>
        <end position="315"/>
    </location>
</feature>
<keyword evidence="2" id="KW-0812">Transmembrane</keyword>
<evidence type="ECO:0000313" key="4">
    <source>
        <dbReference type="EMBL" id="MBB5820089.1"/>
    </source>
</evidence>
<dbReference type="InterPro" id="IPR052734">
    <property type="entry name" value="Nod_factor_acetyltransferase"/>
</dbReference>
<proteinExistence type="predicted"/>
<name>A0A7W9IHD6_9ACTN</name>
<evidence type="ECO:0000256" key="1">
    <source>
        <dbReference type="SAM" id="MobiDB-lite"/>
    </source>
</evidence>
<keyword evidence="2" id="KW-0472">Membrane</keyword>
<protein>
    <submittedName>
        <fullName evidence="4">Fucose 4-O-acetylase-like acetyltransferase</fullName>
    </submittedName>
</protein>
<reference evidence="4 5" key="1">
    <citation type="submission" date="2020-08" db="EMBL/GenBank/DDBJ databases">
        <title>Sequencing the genomes of 1000 actinobacteria strains.</title>
        <authorList>
            <person name="Klenk H.-P."/>
        </authorList>
    </citation>
    <scope>NUCLEOTIDE SEQUENCE [LARGE SCALE GENOMIC DNA]</scope>
    <source>
        <strain evidence="4 5">DSM 46887</strain>
    </source>
</reference>
<keyword evidence="2" id="KW-1133">Transmembrane helix</keyword>
<dbReference type="PANTHER" id="PTHR37312:SF1">
    <property type="entry name" value="MEMBRANE-BOUND ACYLTRANSFERASE YKRP-RELATED"/>
    <property type="match status" value="1"/>
</dbReference>
<organism evidence="4 5">
    <name type="scientific">Streptosporangium becharense</name>
    <dbReference type="NCBI Taxonomy" id="1816182"/>
    <lineage>
        <taxon>Bacteria</taxon>
        <taxon>Bacillati</taxon>
        <taxon>Actinomycetota</taxon>
        <taxon>Actinomycetes</taxon>
        <taxon>Streptosporangiales</taxon>
        <taxon>Streptosporangiaceae</taxon>
        <taxon>Streptosporangium</taxon>
    </lineage>
</organism>
<accession>A0A7W9IHD6</accession>
<feature type="compositionally biased region" description="Low complexity" evidence="1">
    <location>
        <begin position="388"/>
        <end position="399"/>
    </location>
</feature>
<feature type="transmembrane region" description="Helical" evidence="2">
    <location>
        <begin position="164"/>
        <end position="181"/>
    </location>
</feature>
<dbReference type="GO" id="GO:0016747">
    <property type="term" value="F:acyltransferase activity, transferring groups other than amino-acyl groups"/>
    <property type="evidence" value="ECO:0007669"/>
    <property type="project" value="InterPro"/>
</dbReference>
<feature type="compositionally biased region" description="Low complexity" evidence="1">
    <location>
        <begin position="373"/>
        <end position="382"/>
    </location>
</feature>